<keyword evidence="7 8" id="KW-0472">Membrane</keyword>
<accession>A0A1I8MSM8</accession>
<comment type="similarity">
    <text evidence="4">Belongs to the CDIP1/LITAF family.</text>
</comment>
<dbReference type="PANTHER" id="PTHR23292:SF6">
    <property type="entry name" value="FI16602P1-RELATED"/>
    <property type="match status" value="1"/>
</dbReference>
<dbReference type="GO" id="GO:0031902">
    <property type="term" value="C:late endosome membrane"/>
    <property type="evidence" value="ECO:0007669"/>
    <property type="project" value="UniProtKB-SubCell"/>
</dbReference>
<dbReference type="EnsemblMetazoa" id="MDOA008053-RA">
    <property type="protein sequence ID" value="MDOA008053-PA"/>
    <property type="gene ID" value="MDOA008053"/>
</dbReference>
<reference evidence="12" key="2">
    <citation type="submission" date="2025-04" db="UniProtKB">
        <authorList>
            <consortium name="RefSeq"/>
        </authorList>
    </citation>
    <scope>IDENTIFICATION</scope>
    <source>
        <strain evidence="12">Aabys</strain>
    </source>
</reference>
<evidence type="ECO:0000256" key="6">
    <source>
        <dbReference type="ARBA" id="ARBA00022833"/>
    </source>
</evidence>
<evidence type="ECO:0000256" key="4">
    <source>
        <dbReference type="ARBA" id="ARBA00005975"/>
    </source>
</evidence>
<keyword evidence="6" id="KW-0862">Zinc</keyword>
<dbReference type="KEGG" id="mde:101891484"/>
<comment type="subcellular location">
    <subcellularLocation>
        <location evidence="2">Endosome membrane</location>
        <topology evidence="2">Peripheral membrane protein</topology>
    </subcellularLocation>
    <subcellularLocation>
        <location evidence="1">Late endosome membrane</location>
    </subcellularLocation>
    <subcellularLocation>
        <location evidence="3">Lysosome membrane</location>
        <topology evidence="3">Peripheral membrane protein</topology>
        <orientation evidence="3">Cytoplasmic side</orientation>
    </subcellularLocation>
</comment>
<keyword evidence="5" id="KW-0479">Metal-binding</keyword>
<keyword evidence="11" id="KW-1185">Reference proteome</keyword>
<evidence type="ECO:0000256" key="8">
    <source>
        <dbReference type="SAM" id="Phobius"/>
    </source>
</evidence>
<dbReference type="VEuPathDB" id="VectorBase:MDOMA2_014917"/>
<evidence type="ECO:0000313" key="12">
    <source>
        <dbReference type="RefSeq" id="XP_005188419.1"/>
    </source>
</evidence>
<organism evidence="10">
    <name type="scientific">Musca domestica</name>
    <name type="common">House fly</name>
    <dbReference type="NCBI Taxonomy" id="7370"/>
    <lineage>
        <taxon>Eukaryota</taxon>
        <taxon>Metazoa</taxon>
        <taxon>Ecdysozoa</taxon>
        <taxon>Arthropoda</taxon>
        <taxon>Hexapoda</taxon>
        <taxon>Insecta</taxon>
        <taxon>Pterygota</taxon>
        <taxon>Neoptera</taxon>
        <taxon>Endopterygota</taxon>
        <taxon>Diptera</taxon>
        <taxon>Brachycera</taxon>
        <taxon>Muscomorpha</taxon>
        <taxon>Muscoidea</taxon>
        <taxon>Muscidae</taxon>
        <taxon>Musca</taxon>
    </lineage>
</organism>
<dbReference type="OrthoDB" id="5599753at2759"/>
<evidence type="ECO:0000313" key="10">
    <source>
        <dbReference type="EnsemblMetazoa" id="MDOA008053-PA"/>
    </source>
</evidence>
<evidence type="ECO:0000256" key="5">
    <source>
        <dbReference type="ARBA" id="ARBA00022723"/>
    </source>
</evidence>
<evidence type="ECO:0000256" key="7">
    <source>
        <dbReference type="ARBA" id="ARBA00023136"/>
    </source>
</evidence>
<sequence length="138" mass="15365">MPTKQEIIQMMENHLPGEPVNVANDRLPPVYPVLQPPSLAHDQPPTAPRDNGIYTVVQAPINHPPAQFGARPHLAYCPSCRTQLLTRVEYQSTMMTHIIAAILCCTTCSCCLPYLFDNCKSARHYCPECNSYLGAQVK</sequence>
<dbReference type="PANTHER" id="PTHR23292">
    <property type="entry name" value="LIPOPOLYSACCHARIDE-INDUCED TUMOR NECROSIS FACTOR-ALPHA FACTOR"/>
    <property type="match status" value="1"/>
</dbReference>
<dbReference type="STRING" id="7370.A0A1I8MSM8"/>
<feature type="transmembrane region" description="Helical" evidence="8">
    <location>
        <begin position="94"/>
        <end position="116"/>
    </location>
</feature>
<dbReference type="AlphaFoldDB" id="A0A1I8MSM8"/>
<keyword evidence="8" id="KW-0812">Transmembrane</keyword>
<dbReference type="InterPro" id="IPR006629">
    <property type="entry name" value="LITAF"/>
</dbReference>
<dbReference type="PROSITE" id="PS51837">
    <property type="entry name" value="LITAF"/>
    <property type="match status" value="1"/>
</dbReference>
<proteinExistence type="inferred from homology"/>
<protein>
    <submittedName>
        <fullName evidence="12">Lipopolysaccharide-induced tumor necrosis factor-alpha factor homolog isoform X1</fullName>
    </submittedName>
</protein>
<dbReference type="RefSeq" id="XP_005188419.1">
    <property type="nucleotide sequence ID" value="XM_005188362.3"/>
</dbReference>
<dbReference type="Pfam" id="PF10601">
    <property type="entry name" value="zf-LITAF-like"/>
    <property type="match status" value="1"/>
</dbReference>
<reference evidence="10" key="1">
    <citation type="submission" date="2020-05" db="UniProtKB">
        <authorList>
            <consortium name="EnsemblMetazoa"/>
        </authorList>
    </citation>
    <scope>IDENTIFICATION</scope>
    <source>
        <strain evidence="10">Aabys</strain>
    </source>
</reference>
<name>A0A1I8MSM8_MUSDO</name>
<dbReference type="GO" id="GO:0005765">
    <property type="term" value="C:lysosomal membrane"/>
    <property type="evidence" value="ECO:0007669"/>
    <property type="project" value="UniProtKB-SubCell"/>
</dbReference>
<gene>
    <name evidence="10" type="primary">101891484</name>
    <name evidence="12" type="synonym">LOC101891484</name>
</gene>
<evidence type="ECO:0000256" key="3">
    <source>
        <dbReference type="ARBA" id="ARBA00004630"/>
    </source>
</evidence>
<evidence type="ECO:0000313" key="11">
    <source>
        <dbReference type="Proteomes" id="UP001652621"/>
    </source>
</evidence>
<dbReference type="GeneID" id="101891484"/>
<feature type="domain" description="LITAF" evidence="9">
    <location>
        <begin position="57"/>
        <end position="138"/>
    </location>
</feature>
<evidence type="ECO:0000256" key="1">
    <source>
        <dbReference type="ARBA" id="ARBA00004414"/>
    </source>
</evidence>
<dbReference type="Proteomes" id="UP001652621">
    <property type="component" value="Unplaced"/>
</dbReference>
<dbReference type="InterPro" id="IPR037519">
    <property type="entry name" value="LITAF_fam"/>
</dbReference>
<evidence type="ECO:0000259" key="9">
    <source>
        <dbReference type="PROSITE" id="PS51837"/>
    </source>
</evidence>
<dbReference type="VEuPathDB" id="VectorBase:MDOA008053"/>
<evidence type="ECO:0000256" key="2">
    <source>
        <dbReference type="ARBA" id="ARBA00004481"/>
    </source>
</evidence>
<dbReference type="GO" id="GO:0008270">
    <property type="term" value="F:zinc ion binding"/>
    <property type="evidence" value="ECO:0007669"/>
    <property type="project" value="TreeGrafter"/>
</dbReference>
<dbReference type="eggNOG" id="ENOG502S7BR">
    <property type="taxonomic scope" value="Eukaryota"/>
</dbReference>
<dbReference type="SMART" id="SM00714">
    <property type="entry name" value="LITAF"/>
    <property type="match status" value="1"/>
</dbReference>
<keyword evidence="8" id="KW-1133">Transmembrane helix</keyword>